<feature type="transmembrane region" description="Helical" evidence="5">
    <location>
        <begin position="21"/>
        <end position="39"/>
    </location>
</feature>
<evidence type="ECO:0000256" key="1">
    <source>
        <dbReference type="ARBA" id="ARBA00004141"/>
    </source>
</evidence>
<comment type="subcellular location">
    <subcellularLocation>
        <location evidence="1">Membrane</location>
        <topology evidence="1">Multi-pass membrane protein</topology>
    </subcellularLocation>
</comment>
<dbReference type="PANTHER" id="PTHR23291:SF112">
    <property type="entry name" value="GROWTH HORMONE-INDUCIBLE TRANSMEMBRANE PROTEIN"/>
    <property type="match status" value="1"/>
</dbReference>
<feature type="transmembrane region" description="Helical" evidence="5">
    <location>
        <begin position="184"/>
        <end position="204"/>
    </location>
</feature>
<feature type="transmembrane region" description="Helical" evidence="5">
    <location>
        <begin position="96"/>
        <end position="115"/>
    </location>
</feature>
<dbReference type="PANTHER" id="PTHR23291">
    <property type="entry name" value="BAX INHIBITOR-RELATED"/>
    <property type="match status" value="1"/>
</dbReference>
<evidence type="ECO:0000256" key="3">
    <source>
        <dbReference type="ARBA" id="ARBA00022989"/>
    </source>
</evidence>
<sequence length="322" mass="35217">MLSKYELSLFSTQWIDGSEGIFIRSGLALIAIGTTGYVLHRVFNSPPVINSSEESPATNGMIRNRVYSTAVKEHLRATYAHFAGGLMMVVKEHLRATYAHFAGGLMMVGGFAYLFHRCRWSVQLFKLDRRVSTGGILLLGIGSSVATRLINQHQYPVLKYTAWTLFNSSLALSLSPLCYLDVRLLAHACLLTAGTVASISAIGMTTRRENYLWLGAPLLTGVSVVCLASISPLILPATAIGTLSLSEFISLYGGLVVFTGALLSDTQKMIDNAESAHDIQSLSPIDQSIDIYLDTIHIFVRILSVIIENEKRKKERSASNSK</sequence>
<name>A0A816N743_9BILA</name>
<accession>A0A816N743</accession>
<feature type="transmembrane region" description="Helical" evidence="5">
    <location>
        <begin position="127"/>
        <end position="150"/>
    </location>
</feature>
<evidence type="ECO:0000313" key="6">
    <source>
        <dbReference type="EMBL" id="CAF2031636.1"/>
    </source>
</evidence>
<comment type="caution">
    <text evidence="6">The sequence shown here is derived from an EMBL/GenBank/DDBJ whole genome shotgun (WGS) entry which is preliminary data.</text>
</comment>
<evidence type="ECO:0000256" key="5">
    <source>
        <dbReference type="RuleBase" id="RU004379"/>
    </source>
</evidence>
<protein>
    <submittedName>
        <fullName evidence="6">Uncharacterized protein</fullName>
    </submittedName>
</protein>
<evidence type="ECO:0000256" key="4">
    <source>
        <dbReference type="ARBA" id="ARBA00023136"/>
    </source>
</evidence>
<dbReference type="AlphaFoldDB" id="A0A816N743"/>
<keyword evidence="4 5" id="KW-0472">Membrane</keyword>
<comment type="similarity">
    <text evidence="5">Belongs to the BI1 family.</text>
</comment>
<dbReference type="Pfam" id="PF01027">
    <property type="entry name" value="Bax1-I"/>
    <property type="match status" value="1"/>
</dbReference>
<keyword evidence="2 5" id="KW-0812">Transmembrane</keyword>
<feature type="transmembrane region" description="Helical" evidence="5">
    <location>
        <begin position="211"/>
        <end position="234"/>
    </location>
</feature>
<feature type="transmembrane region" description="Helical" evidence="5">
    <location>
        <begin position="240"/>
        <end position="263"/>
    </location>
</feature>
<dbReference type="Proteomes" id="UP000663824">
    <property type="component" value="Unassembled WGS sequence"/>
</dbReference>
<proteinExistence type="inferred from homology"/>
<keyword evidence="3 5" id="KW-1133">Transmembrane helix</keyword>
<evidence type="ECO:0000313" key="7">
    <source>
        <dbReference type="Proteomes" id="UP000663824"/>
    </source>
</evidence>
<dbReference type="InterPro" id="IPR006214">
    <property type="entry name" value="Bax_inhibitor_1-related"/>
</dbReference>
<dbReference type="EMBL" id="CAJNRE010003987">
    <property type="protein sequence ID" value="CAF2031636.1"/>
    <property type="molecule type" value="Genomic_DNA"/>
</dbReference>
<gene>
    <name evidence="6" type="ORF">MBJ925_LOCUS9985</name>
</gene>
<reference evidence="6" key="1">
    <citation type="submission" date="2021-02" db="EMBL/GenBank/DDBJ databases">
        <authorList>
            <person name="Nowell W R."/>
        </authorList>
    </citation>
    <scope>NUCLEOTIDE SEQUENCE</scope>
</reference>
<dbReference type="GO" id="GO:0005743">
    <property type="term" value="C:mitochondrial inner membrane"/>
    <property type="evidence" value="ECO:0007669"/>
    <property type="project" value="TreeGrafter"/>
</dbReference>
<evidence type="ECO:0000256" key="2">
    <source>
        <dbReference type="ARBA" id="ARBA00022692"/>
    </source>
</evidence>
<organism evidence="6 7">
    <name type="scientific">Rotaria magnacalcarata</name>
    <dbReference type="NCBI Taxonomy" id="392030"/>
    <lineage>
        <taxon>Eukaryota</taxon>
        <taxon>Metazoa</taxon>
        <taxon>Spiralia</taxon>
        <taxon>Gnathifera</taxon>
        <taxon>Rotifera</taxon>
        <taxon>Eurotatoria</taxon>
        <taxon>Bdelloidea</taxon>
        <taxon>Philodinida</taxon>
        <taxon>Philodinidae</taxon>
        <taxon>Rotaria</taxon>
    </lineage>
</organism>